<feature type="transmembrane region" description="Helical" evidence="1">
    <location>
        <begin position="12"/>
        <end position="35"/>
    </location>
</feature>
<organism evidence="2 3">
    <name type="scientific">Saccharothrix variisporea</name>
    <dbReference type="NCBI Taxonomy" id="543527"/>
    <lineage>
        <taxon>Bacteria</taxon>
        <taxon>Bacillati</taxon>
        <taxon>Actinomycetota</taxon>
        <taxon>Actinomycetes</taxon>
        <taxon>Pseudonocardiales</taxon>
        <taxon>Pseudonocardiaceae</taxon>
        <taxon>Saccharothrix</taxon>
    </lineage>
</organism>
<accession>A0A495WZ41</accession>
<dbReference type="RefSeq" id="WP_246029489.1">
    <property type="nucleotide sequence ID" value="NZ_JBIUBA010000011.1"/>
</dbReference>
<feature type="transmembrane region" description="Helical" evidence="1">
    <location>
        <begin position="186"/>
        <end position="209"/>
    </location>
</feature>
<sequence length="217" mass="23709">MTAPVRRDGMRALVRQNLAGVLFDVVVPLVLYYGLRAVGVSQWWALLVGVLAAVPRIAMGIWRARRVDLLALLSISVMLFSLGIGLLTDDPRALAVREGWVGALLGLFGLWMVVSVLVRRPVLMTLGRAVAVSKVGEAGAVAWERRWREDSGFRHAMGLLSAVWGLGLFVSAVAGVVLSYTLPIDLINLVTSVQFYAVLALLLAFHLYYTKKRGLRA</sequence>
<evidence type="ECO:0000313" key="2">
    <source>
        <dbReference type="EMBL" id="RKT66870.1"/>
    </source>
</evidence>
<evidence type="ECO:0000256" key="1">
    <source>
        <dbReference type="SAM" id="Phobius"/>
    </source>
</evidence>
<dbReference type="NCBIfam" id="NF041646">
    <property type="entry name" value="VC0807_fam"/>
    <property type="match status" value="1"/>
</dbReference>
<feature type="transmembrane region" description="Helical" evidence="1">
    <location>
        <begin position="41"/>
        <end position="62"/>
    </location>
</feature>
<keyword evidence="1" id="KW-0812">Transmembrane</keyword>
<dbReference type="EMBL" id="RBXR01000001">
    <property type="protein sequence ID" value="RKT66870.1"/>
    <property type="molecule type" value="Genomic_DNA"/>
</dbReference>
<keyword evidence="3" id="KW-1185">Reference proteome</keyword>
<gene>
    <name evidence="2" type="ORF">DFJ66_0034</name>
</gene>
<keyword evidence="1" id="KW-0472">Membrane</keyword>
<feature type="transmembrane region" description="Helical" evidence="1">
    <location>
        <begin position="69"/>
        <end position="87"/>
    </location>
</feature>
<evidence type="ECO:0000313" key="3">
    <source>
        <dbReference type="Proteomes" id="UP000272729"/>
    </source>
</evidence>
<reference evidence="2 3" key="1">
    <citation type="submission" date="2018-10" db="EMBL/GenBank/DDBJ databases">
        <title>Sequencing the genomes of 1000 actinobacteria strains.</title>
        <authorList>
            <person name="Klenk H.-P."/>
        </authorList>
    </citation>
    <scope>NUCLEOTIDE SEQUENCE [LARGE SCALE GENOMIC DNA]</scope>
    <source>
        <strain evidence="2 3">DSM 43911</strain>
    </source>
</reference>
<protein>
    <recommendedName>
        <fullName evidence="4">Intracellular septation protein A</fullName>
    </recommendedName>
</protein>
<proteinExistence type="predicted"/>
<dbReference type="AlphaFoldDB" id="A0A495WZ41"/>
<keyword evidence="1" id="KW-1133">Transmembrane helix</keyword>
<dbReference type="Proteomes" id="UP000272729">
    <property type="component" value="Unassembled WGS sequence"/>
</dbReference>
<feature type="transmembrane region" description="Helical" evidence="1">
    <location>
        <begin position="99"/>
        <end position="118"/>
    </location>
</feature>
<comment type="caution">
    <text evidence="2">The sequence shown here is derived from an EMBL/GenBank/DDBJ whole genome shotgun (WGS) entry which is preliminary data.</text>
</comment>
<name>A0A495WZ41_9PSEU</name>
<evidence type="ECO:0008006" key="4">
    <source>
        <dbReference type="Google" id="ProtNLM"/>
    </source>
</evidence>
<feature type="transmembrane region" description="Helical" evidence="1">
    <location>
        <begin position="156"/>
        <end position="180"/>
    </location>
</feature>